<keyword evidence="1" id="KW-0378">Hydrolase</keyword>
<evidence type="ECO:0000313" key="4">
    <source>
        <dbReference type="EMBL" id="GAA3641217.1"/>
    </source>
</evidence>
<accession>A0ABP7AVV0</accession>
<proteinExistence type="predicted"/>
<sequence>MLSRKIKYVCVASAGMLAAAVLGAFGPGPAAQADLEVGPRGGPPSSTATPIKHLVVIFDENISYDHYFGTYPYAANTDGTRFRASRRTPWNNNLVTAHLLRRNPNLYTPQRLSHEQASTCDQNHNYLPEQKAANGGRNDKYVENVSVDTCTGLYGSPGLTMDYFDGNTVTAMWNYAQHFALSDNFYDTIFGPSTPGAVNLVSGNTHGVQAVTPDTLQPTIDPSAVVDPDPNGIGTMIADPDPAFDDCSNKSHTATNNLAVMHGVNIGDRLNERNVSWGWFQGGFRPTTVASGSTPAACLTAHPNLAGASVVDYSPHHEPFQYYASTANRHHLPPTSVGAIGHTDRANHQYDLTDFAAAARAGNLPAVSFLKAAQYQDGHAGYSDPIGEQHFLVNEINLIQRSPQWSSTAIVIAYDDSDGWYDHQSVPLLNGSNSPTGNDYTYCAAAAATVGMAGGYLDRCGPGPRLPMLVISPYAKRNHIDHRQLEQTSIIKFIEQNWHTQAIGHGSFDARATPITSMFDFARPDYSRLLLNADGSLQRGRR</sequence>
<protein>
    <submittedName>
        <fullName evidence="4">Alkaline phosphatase family protein</fullName>
    </submittedName>
</protein>
<keyword evidence="2" id="KW-0843">Virulence</keyword>
<organism evidence="4 5">
    <name type="scientific">Microlunatus ginsengisoli</name>
    <dbReference type="NCBI Taxonomy" id="363863"/>
    <lineage>
        <taxon>Bacteria</taxon>
        <taxon>Bacillati</taxon>
        <taxon>Actinomycetota</taxon>
        <taxon>Actinomycetes</taxon>
        <taxon>Propionibacteriales</taxon>
        <taxon>Propionibacteriaceae</taxon>
        <taxon>Microlunatus</taxon>
    </lineage>
</organism>
<dbReference type="Gene3D" id="3.40.720.10">
    <property type="entry name" value="Alkaline Phosphatase, subunit A"/>
    <property type="match status" value="2"/>
</dbReference>
<evidence type="ECO:0000256" key="1">
    <source>
        <dbReference type="ARBA" id="ARBA00022801"/>
    </source>
</evidence>
<dbReference type="EMBL" id="BAABAB010000051">
    <property type="protein sequence ID" value="GAA3641217.1"/>
    <property type="molecule type" value="Genomic_DNA"/>
</dbReference>
<keyword evidence="3" id="KW-0732">Signal</keyword>
<dbReference type="CDD" id="cd16013">
    <property type="entry name" value="AcpA"/>
    <property type="match status" value="1"/>
</dbReference>
<evidence type="ECO:0000256" key="3">
    <source>
        <dbReference type="SAM" id="SignalP"/>
    </source>
</evidence>
<dbReference type="InterPro" id="IPR007312">
    <property type="entry name" value="Phosphoesterase"/>
</dbReference>
<dbReference type="InterPro" id="IPR017850">
    <property type="entry name" value="Alkaline_phosphatase_core_sf"/>
</dbReference>
<evidence type="ECO:0000256" key="2">
    <source>
        <dbReference type="ARBA" id="ARBA00023026"/>
    </source>
</evidence>
<dbReference type="Proteomes" id="UP001501490">
    <property type="component" value="Unassembled WGS sequence"/>
</dbReference>
<dbReference type="PANTHER" id="PTHR31956:SF1">
    <property type="entry name" value="NON-SPECIFIC PHOSPHOLIPASE C1"/>
    <property type="match status" value="1"/>
</dbReference>
<dbReference type="Pfam" id="PF04185">
    <property type="entry name" value="Phosphoesterase"/>
    <property type="match status" value="1"/>
</dbReference>
<feature type="signal peptide" evidence="3">
    <location>
        <begin position="1"/>
        <end position="24"/>
    </location>
</feature>
<gene>
    <name evidence="4" type="ORF">GCM10022236_49850</name>
</gene>
<feature type="chain" id="PRO_5047436440" evidence="3">
    <location>
        <begin position="25"/>
        <end position="542"/>
    </location>
</feature>
<reference evidence="5" key="1">
    <citation type="journal article" date="2019" name="Int. J. Syst. Evol. Microbiol.">
        <title>The Global Catalogue of Microorganisms (GCM) 10K type strain sequencing project: providing services to taxonomists for standard genome sequencing and annotation.</title>
        <authorList>
            <consortium name="The Broad Institute Genomics Platform"/>
            <consortium name="The Broad Institute Genome Sequencing Center for Infectious Disease"/>
            <person name="Wu L."/>
            <person name="Ma J."/>
        </authorList>
    </citation>
    <scope>NUCLEOTIDE SEQUENCE [LARGE SCALE GENOMIC DNA]</scope>
    <source>
        <strain evidence="5">JCM 16929</strain>
    </source>
</reference>
<comment type="caution">
    <text evidence="4">The sequence shown here is derived from an EMBL/GenBank/DDBJ whole genome shotgun (WGS) entry which is preliminary data.</text>
</comment>
<dbReference type="PANTHER" id="PTHR31956">
    <property type="entry name" value="NON-SPECIFIC PHOSPHOLIPASE C4-RELATED"/>
    <property type="match status" value="1"/>
</dbReference>
<evidence type="ECO:0000313" key="5">
    <source>
        <dbReference type="Proteomes" id="UP001501490"/>
    </source>
</evidence>
<keyword evidence="5" id="KW-1185">Reference proteome</keyword>
<name>A0ABP7AVV0_9ACTN</name>
<dbReference type="RefSeq" id="WP_344809773.1">
    <property type="nucleotide sequence ID" value="NZ_BAABAB010000051.1"/>
</dbReference>